<dbReference type="SUPFAM" id="SSF48452">
    <property type="entry name" value="TPR-like"/>
    <property type="match status" value="1"/>
</dbReference>
<reference evidence="3 4" key="1">
    <citation type="submission" date="2019-08" db="EMBL/GenBank/DDBJ databases">
        <title>Hyperibacter terrae gen. nov., sp. nov. and Hyperibacter viscosus sp. nov., two new members in the family Rhodospirillaceae isolated from the rhizosphere of Hypericum perforatum.</title>
        <authorList>
            <person name="Noviana Z."/>
        </authorList>
    </citation>
    <scope>NUCLEOTIDE SEQUENCE [LARGE SCALE GENOMIC DNA]</scope>
    <source>
        <strain evidence="3 4">R5959</strain>
    </source>
</reference>
<dbReference type="SMART" id="SM00028">
    <property type="entry name" value="TPR"/>
    <property type="match status" value="5"/>
</dbReference>
<feature type="compositionally biased region" description="Low complexity" evidence="2">
    <location>
        <begin position="285"/>
        <end position="294"/>
    </location>
</feature>
<feature type="region of interest" description="Disordered" evidence="2">
    <location>
        <begin position="274"/>
        <end position="294"/>
    </location>
</feature>
<evidence type="ECO:0000313" key="3">
    <source>
        <dbReference type="EMBL" id="QEX22473.1"/>
    </source>
</evidence>
<dbReference type="InterPro" id="IPR011717">
    <property type="entry name" value="TPR-4"/>
</dbReference>
<accession>A0A5J6N027</accession>
<feature type="compositionally biased region" description="Polar residues" evidence="2">
    <location>
        <begin position="352"/>
        <end position="362"/>
    </location>
</feature>
<dbReference type="RefSeq" id="WP_325551870.1">
    <property type="nucleotide sequence ID" value="NZ_DASZSC010000008.1"/>
</dbReference>
<dbReference type="Pfam" id="PF13432">
    <property type="entry name" value="TPR_16"/>
    <property type="match status" value="1"/>
</dbReference>
<evidence type="ECO:0000256" key="1">
    <source>
        <dbReference type="PROSITE-ProRule" id="PRU00339"/>
    </source>
</evidence>
<feature type="repeat" description="TPR" evidence="1">
    <location>
        <begin position="56"/>
        <end position="89"/>
    </location>
</feature>
<feature type="compositionally biased region" description="Low complexity" evidence="2">
    <location>
        <begin position="337"/>
        <end position="347"/>
    </location>
</feature>
<dbReference type="InterPro" id="IPR019734">
    <property type="entry name" value="TPR_rpt"/>
</dbReference>
<feature type="repeat" description="TPR" evidence="1">
    <location>
        <begin position="22"/>
        <end position="55"/>
    </location>
</feature>
<dbReference type="InterPro" id="IPR011990">
    <property type="entry name" value="TPR-like_helical_dom_sf"/>
</dbReference>
<keyword evidence="4" id="KW-1185">Reference proteome</keyword>
<evidence type="ECO:0000313" key="4">
    <source>
        <dbReference type="Proteomes" id="UP000325797"/>
    </source>
</evidence>
<dbReference type="AlphaFoldDB" id="A0A5J6N027"/>
<name>A0A5J6N027_9PROT</name>
<dbReference type="KEGG" id="hadh:FRZ61_24050"/>
<sequence>MILALGVSACASTVQQPPTVSADAVMRVADMTRNEGDLASAVGLYQKAHELNPTDPQPLMQLGQTLAKLGSPAAAAEAYRAALQLDGTNAEALRGLGTAYLNTGQPEAAVAQYEKALDTGEDYRLYNGIAVAYDMLGDHASAQTYYKTALQLSPGNLEVNNNLGLSLALEGRYQEAIALLQRTSNDPMATARYRQNLALVYGLAGDREQAQELAERDLDPATVQRNMTYFNVLKGMGDDRTIASALGAHYADQVPTATPVAALPEANGVPVVAAPDPESIATDHSAGSDAASSALAPTSMAAPAAPLGSAVSTPAVMPAVTEPRDGGSPVAAMGEIEQPVAAPEAQPATPPNSSVRMSSDFR</sequence>
<dbReference type="Pfam" id="PF07721">
    <property type="entry name" value="TPR_4"/>
    <property type="match status" value="1"/>
</dbReference>
<dbReference type="PANTHER" id="PTHR12558">
    <property type="entry name" value="CELL DIVISION CYCLE 16,23,27"/>
    <property type="match status" value="1"/>
</dbReference>
<feature type="repeat" description="TPR" evidence="1">
    <location>
        <begin position="90"/>
        <end position="123"/>
    </location>
</feature>
<dbReference type="Gene3D" id="1.25.40.10">
    <property type="entry name" value="Tetratricopeptide repeat domain"/>
    <property type="match status" value="2"/>
</dbReference>
<feature type="region of interest" description="Disordered" evidence="2">
    <location>
        <begin position="318"/>
        <end position="362"/>
    </location>
</feature>
<dbReference type="GO" id="GO:0042802">
    <property type="term" value="F:identical protein binding"/>
    <property type="evidence" value="ECO:0007669"/>
    <property type="project" value="InterPro"/>
</dbReference>
<protein>
    <submittedName>
        <fullName evidence="3">Uncharacterized protein</fullName>
    </submittedName>
</protein>
<keyword evidence="1" id="KW-0802">TPR repeat</keyword>
<dbReference type="Pfam" id="PF14559">
    <property type="entry name" value="TPR_19"/>
    <property type="match status" value="1"/>
</dbReference>
<dbReference type="PROSITE" id="PS50005">
    <property type="entry name" value="TPR"/>
    <property type="match status" value="3"/>
</dbReference>
<gene>
    <name evidence="3" type="ORF">FRZ61_24050</name>
</gene>
<dbReference type="EMBL" id="CP042582">
    <property type="protein sequence ID" value="QEX22473.1"/>
    <property type="molecule type" value="Genomic_DNA"/>
</dbReference>
<proteinExistence type="predicted"/>
<dbReference type="Proteomes" id="UP000325797">
    <property type="component" value="Chromosome"/>
</dbReference>
<dbReference type="PANTHER" id="PTHR12558:SF13">
    <property type="entry name" value="CELL DIVISION CYCLE PROTEIN 27 HOMOLOG"/>
    <property type="match status" value="1"/>
</dbReference>
<organism evidence="3 4">
    <name type="scientific">Hypericibacter adhaerens</name>
    <dbReference type="NCBI Taxonomy" id="2602016"/>
    <lineage>
        <taxon>Bacteria</taxon>
        <taxon>Pseudomonadati</taxon>
        <taxon>Pseudomonadota</taxon>
        <taxon>Alphaproteobacteria</taxon>
        <taxon>Rhodospirillales</taxon>
        <taxon>Dongiaceae</taxon>
        <taxon>Hypericibacter</taxon>
    </lineage>
</organism>
<evidence type="ECO:0000256" key="2">
    <source>
        <dbReference type="SAM" id="MobiDB-lite"/>
    </source>
</evidence>